<dbReference type="Proteomes" id="UP000325787">
    <property type="component" value="Chromosome"/>
</dbReference>
<sequence>MAGTSNLEALRDALDFLPRHLSESATHARLATACEALGLPTPPPEEEGTKYHRALASFAALPDSALAGVARRLLAAGSLPAEQRNNVENALWALSAWSPIPARVRRELARDLHLPDLVHDAVRFTRVLDELWVLDDDPLGAVFGDGQRSLRGRIDRHVYRNPGDWTTEQLFEQLGAFTAPDARFGAFLERLASGDLSCDEPAQRAFVEAVNPHLRTAGVELRETGERDGYPVFNLVAIRSHRGRPKNLIFASVGKKPDLRFRDAVDNDVEIVGNPDGVLIYDRPIGGEGLRWRDLQTWWRETRGLDSDEEAKRSLYNRLLACLPATSPPQRYLFQQYYRVHSSRVQELPALVPEVWLHWDPHTAEVRGKDALLRFRMDFLLLLPQRQRIVLEVDGKHHYAAEDGRADPGIYARTVRGDRELKLSGYEVYRFGAAELADEERAGTVVETFFRDLYRTTGLAIA</sequence>
<organism evidence="2 3">
    <name type="scientific">Saccharothrix syringae</name>
    <name type="common">Nocardiopsis syringae</name>
    <dbReference type="NCBI Taxonomy" id="103733"/>
    <lineage>
        <taxon>Bacteria</taxon>
        <taxon>Bacillati</taxon>
        <taxon>Actinomycetota</taxon>
        <taxon>Actinomycetes</taxon>
        <taxon>Pseudonocardiales</taxon>
        <taxon>Pseudonocardiaceae</taxon>
        <taxon>Saccharothrix</taxon>
    </lineage>
</organism>
<dbReference type="InterPro" id="IPR041427">
    <property type="entry name" value="AbiJ-NTD3"/>
</dbReference>
<feature type="domain" description="AbiJ-NTD3" evidence="1">
    <location>
        <begin position="100"/>
        <end position="266"/>
    </location>
</feature>
<dbReference type="KEGG" id="ssyi:EKG83_27185"/>
<name>A0A5Q0HEX9_SACSY</name>
<reference evidence="3" key="1">
    <citation type="journal article" date="2021" name="Curr. Microbiol.">
        <title>Complete genome of nocamycin-producing strain Saccharothrix syringae NRRL B-16468 reveals the biosynthetic potential for secondary metabolites.</title>
        <authorList>
            <person name="Mo X."/>
            <person name="Yang S."/>
        </authorList>
    </citation>
    <scope>NUCLEOTIDE SEQUENCE [LARGE SCALE GENOMIC DNA]</scope>
    <source>
        <strain evidence="3">ATCC 51364 / DSM 43886 / JCM 6844 / KCTC 9398 / NBRC 14523 / NRRL B-16468 / INA 2240</strain>
    </source>
</reference>
<dbReference type="OrthoDB" id="7061676at2"/>
<evidence type="ECO:0000313" key="2">
    <source>
        <dbReference type="EMBL" id="QFZ24524.1"/>
    </source>
</evidence>
<evidence type="ECO:0000313" key="3">
    <source>
        <dbReference type="Proteomes" id="UP000325787"/>
    </source>
</evidence>
<dbReference type="AlphaFoldDB" id="A0A5Q0HEX9"/>
<keyword evidence="3" id="KW-1185">Reference proteome</keyword>
<dbReference type="Pfam" id="PF18860">
    <property type="entry name" value="AbiJ_NTD3"/>
    <property type="match status" value="1"/>
</dbReference>
<accession>A0A5Q0HEX9</accession>
<proteinExistence type="predicted"/>
<dbReference type="EMBL" id="CP034550">
    <property type="protein sequence ID" value="QFZ24524.1"/>
    <property type="molecule type" value="Genomic_DNA"/>
</dbReference>
<protein>
    <recommendedName>
        <fullName evidence="1">AbiJ-NTD3 domain-containing protein</fullName>
    </recommendedName>
</protein>
<gene>
    <name evidence="2" type="ORF">EKG83_27185</name>
</gene>
<evidence type="ECO:0000259" key="1">
    <source>
        <dbReference type="Pfam" id="PF18860"/>
    </source>
</evidence>